<evidence type="ECO:0000313" key="3">
    <source>
        <dbReference type="EMBL" id="TDO35741.1"/>
    </source>
</evidence>
<keyword evidence="4" id="KW-1185">Reference proteome</keyword>
<dbReference type="OrthoDB" id="7770745at2"/>
<dbReference type="Gene3D" id="3.40.50.720">
    <property type="entry name" value="NAD(P)-binding Rossmann-like Domain"/>
    <property type="match status" value="1"/>
</dbReference>
<dbReference type="InterPro" id="IPR001509">
    <property type="entry name" value="Epimerase_deHydtase"/>
</dbReference>
<evidence type="ECO:0000259" key="2">
    <source>
        <dbReference type="Pfam" id="PF01370"/>
    </source>
</evidence>
<dbReference type="EMBL" id="SNWQ01000021">
    <property type="protein sequence ID" value="TDO35741.1"/>
    <property type="molecule type" value="Genomic_DNA"/>
</dbReference>
<protein>
    <submittedName>
        <fullName evidence="3">UDP-glucose 4-epimerase</fullName>
    </submittedName>
</protein>
<dbReference type="AlphaFoldDB" id="A0A4R6JKJ2"/>
<accession>A0A4R6JKJ2</accession>
<evidence type="ECO:0000256" key="1">
    <source>
        <dbReference type="ARBA" id="ARBA00007637"/>
    </source>
</evidence>
<comment type="similarity">
    <text evidence="1">Belongs to the NAD(P)-dependent epimerase/dehydratase family.</text>
</comment>
<dbReference type="Proteomes" id="UP000295388">
    <property type="component" value="Unassembled WGS sequence"/>
</dbReference>
<name>A0A4R6JKJ2_9ACTN</name>
<evidence type="ECO:0000313" key="4">
    <source>
        <dbReference type="Proteomes" id="UP000295388"/>
    </source>
</evidence>
<comment type="caution">
    <text evidence="3">The sequence shown here is derived from an EMBL/GenBank/DDBJ whole genome shotgun (WGS) entry which is preliminary data.</text>
</comment>
<gene>
    <name evidence="3" type="ORF">EV643_12113</name>
</gene>
<proteinExistence type="inferred from homology"/>
<dbReference type="PANTHER" id="PTHR43000">
    <property type="entry name" value="DTDP-D-GLUCOSE 4,6-DEHYDRATASE-RELATED"/>
    <property type="match status" value="1"/>
</dbReference>
<sequence length="320" mass="34042">MTGPAVTWVVGASGLLGRQVVRRLRDRRHEVVTADIPWHEPDACAGALQDGLAELVSRSDGGEWNIAWCAGAGVVASSAELLQEEGETYSRFLRHVGDQQDVGARGAFFLASSAGGLYAGSTDRPPFTENSEPRPLAPYGQLKLAMEQQLGALSRATGMPALVGRIANLYGPGQNVDKPQGLVSHLCKANLTGQPLSIYVPLDTLRDYLLVTDCAAMVTAGLGDVRRVARSAADPVVVKVMASGRGTSIGALIAESTRVFRRRPRIVLGSSPLASVQSRDLRLRSVRWPELDCYARSTLAAGIASTARDLGRQLRSSAVT</sequence>
<organism evidence="3 4">
    <name type="scientific">Kribbella caucasensis</name>
    <dbReference type="NCBI Taxonomy" id="2512215"/>
    <lineage>
        <taxon>Bacteria</taxon>
        <taxon>Bacillati</taxon>
        <taxon>Actinomycetota</taxon>
        <taxon>Actinomycetes</taxon>
        <taxon>Propionibacteriales</taxon>
        <taxon>Kribbellaceae</taxon>
        <taxon>Kribbella</taxon>
    </lineage>
</organism>
<reference evidence="3 4" key="1">
    <citation type="submission" date="2019-03" db="EMBL/GenBank/DDBJ databases">
        <title>Genomic Encyclopedia of Type Strains, Phase III (KMG-III): the genomes of soil and plant-associated and newly described type strains.</title>
        <authorList>
            <person name="Whitman W."/>
        </authorList>
    </citation>
    <scope>NUCLEOTIDE SEQUENCE [LARGE SCALE GENOMIC DNA]</scope>
    <source>
        <strain evidence="3 4">VKM Ac-2527</strain>
    </source>
</reference>
<dbReference type="Pfam" id="PF01370">
    <property type="entry name" value="Epimerase"/>
    <property type="match status" value="1"/>
</dbReference>
<feature type="domain" description="NAD-dependent epimerase/dehydratase" evidence="2">
    <location>
        <begin position="9"/>
        <end position="222"/>
    </location>
</feature>
<dbReference type="InterPro" id="IPR036291">
    <property type="entry name" value="NAD(P)-bd_dom_sf"/>
</dbReference>
<dbReference type="Gene3D" id="3.90.25.10">
    <property type="entry name" value="UDP-galactose 4-epimerase, domain 1"/>
    <property type="match status" value="1"/>
</dbReference>
<dbReference type="RefSeq" id="WP_133804218.1">
    <property type="nucleotide sequence ID" value="NZ_SNWQ01000021.1"/>
</dbReference>
<dbReference type="SUPFAM" id="SSF51735">
    <property type="entry name" value="NAD(P)-binding Rossmann-fold domains"/>
    <property type="match status" value="1"/>
</dbReference>